<gene>
    <name evidence="1" type="ORF">AB1Y20_005130</name>
</gene>
<sequence length="528" mass="58600">MIIWEANAIPGFRVGREYMTRAWTLAERIQRRKKKLTVRDFISVKKLQELAALEARFHALDESGDWDAMTEQLFHALYSLLSASPTGTAPEAVPDPDFLEKSPIELAGLCTANVFEAPVFHLIDQIRVMGPHMQVSVMSDLRGYKDKYEGSCSTGGVDGAMYLKFMATGGKLEDLLAHELHSTAWWRTIAHNVRTVLECVLSAKLVEGSHMGWLIDYICRGAGVEYHAWSKQDLLICLLASGAVADAALDAVKPIKEYADVLERAFKLMGLEGIESQLSLLLLKGEQDVEGAPSWHPVRFFGDLELPESVYSKWVQPASLADFLTHSQRFARSFGCRANTSVSAVHSSGKQYVCGQAFVQDIDALIHYASWWPVAFATGGIIEWFNARVNAQAATLATKDWTKALDVDPTPEVAQHVISSEEEVEPGVMIALRLTFFAPPSGKWFSGTVQYGEVASDLVVEMIWRLDEERQVWTLESRETRLEHVSPCLVNGVDFKGLDPDAFDPVRVVKAGLAQAKLEESLVERALA</sequence>
<protein>
    <recommendedName>
        <fullName evidence="3">Phospholipase B-like</fullName>
    </recommendedName>
</protein>
<dbReference type="EMBL" id="JBGBPQ010000013">
    <property type="protein sequence ID" value="KAL1511845.1"/>
    <property type="molecule type" value="Genomic_DNA"/>
</dbReference>
<organism evidence="1 2">
    <name type="scientific">Prymnesium parvum</name>
    <name type="common">Toxic golden alga</name>
    <dbReference type="NCBI Taxonomy" id="97485"/>
    <lineage>
        <taxon>Eukaryota</taxon>
        <taxon>Haptista</taxon>
        <taxon>Haptophyta</taxon>
        <taxon>Prymnesiophyceae</taxon>
        <taxon>Prymnesiales</taxon>
        <taxon>Prymnesiaceae</taxon>
        <taxon>Prymnesium</taxon>
    </lineage>
</organism>
<evidence type="ECO:0000313" key="2">
    <source>
        <dbReference type="Proteomes" id="UP001515480"/>
    </source>
</evidence>
<reference evidence="1 2" key="1">
    <citation type="journal article" date="2024" name="Science">
        <title>Giant polyketide synthase enzymes in the biosynthesis of giant marine polyether toxins.</title>
        <authorList>
            <person name="Fallon T.R."/>
            <person name="Shende V.V."/>
            <person name="Wierzbicki I.H."/>
            <person name="Pendleton A.L."/>
            <person name="Watervoot N.F."/>
            <person name="Auber R.P."/>
            <person name="Gonzalez D.J."/>
            <person name="Wisecaver J.H."/>
            <person name="Moore B.S."/>
        </authorList>
    </citation>
    <scope>NUCLEOTIDE SEQUENCE [LARGE SCALE GENOMIC DNA]</scope>
    <source>
        <strain evidence="1 2">12B1</strain>
    </source>
</reference>
<keyword evidence="2" id="KW-1185">Reference proteome</keyword>
<evidence type="ECO:0000313" key="1">
    <source>
        <dbReference type="EMBL" id="KAL1511845.1"/>
    </source>
</evidence>
<comment type="caution">
    <text evidence="1">The sequence shown here is derived from an EMBL/GenBank/DDBJ whole genome shotgun (WGS) entry which is preliminary data.</text>
</comment>
<accession>A0AB34J4Y9</accession>
<name>A0AB34J4Y9_PRYPA</name>
<dbReference type="Proteomes" id="UP001515480">
    <property type="component" value="Unassembled WGS sequence"/>
</dbReference>
<evidence type="ECO:0008006" key="3">
    <source>
        <dbReference type="Google" id="ProtNLM"/>
    </source>
</evidence>
<dbReference type="AlphaFoldDB" id="A0AB34J4Y9"/>
<proteinExistence type="predicted"/>